<dbReference type="GO" id="GO:0003677">
    <property type="term" value="F:DNA binding"/>
    <property type="evidence" value="ECO:0007669"/>
    <property type="project" value="UniProtKB-KW"/>
</dbReference>
<protein>
    <recommendedName>
        <fullName evidence="5">HMG box domain-containing protein</fullName>
    </recommendedName>
</protein>
<reference evidence="3 4" key="2">
    <citation type="journal article" date="2008" name="Nature">
        <title>The Phaeodactylum genome reveals the evolutionary history of diatom genomes.</title>
        <authorList>
            <person name="Bowler C."/>
            <person name="Allen A.E."/>
            <person name="Badger J.H."/>
            <person name="Grimwood J."/>
            <person name="Jabbari K."/>
            <person name="Kuo A."/>
            <person name="Maheswari U."/>
            <person name="Martens C."/>
            <person name="Maumus F."/>
            <person name="Otillar R.P."/>
            <person name="Rayko E."/>
            <person name="Salamov A."/>
            <person name="Vandepoele K."/>
            <person name="Beszteri B."/>
            <person name="Gruber A."/>
            <person name="Heijde M."/>
            <person name="Katinka M."/>
            <person name="Mock T."/>
            <person name="Valentin K."/>
            <person name="Verret F."/>
            <person name="Berges J.A."/>
            <person name="Brownlee C."/>
            <person name="Cadoret J.P."/>
            <person name="Chiovitti A."/>
            <person name="Choi C.J."/>
            <person name="Coesel S."/>
            <person name="De Martino A."/>
            <person name="Detter J.C."/>
            <person name="Durkin C."/>
            <person name="Falciatore A."/>
            <person name="Fournet J."/>
            <person name="Haruta M."/>
            <person name="Huysman M.J."/>
            <person name="Jenkins B.D."/>
            <person name="Jiroutova K."/>
            <person name="Jorgensen R.E."/>
            <person name="Joubert Y."/>
            <person name="Kaplan A."/>
            <person name="Kroger N."/>
            <person name="Kroth P.G."/>
            <person name="La Roche J."/>
            <person name="Lindquist E."/>
            <person name="Lommer M."/>
            <person name="Martin-Jezequel V."/>
            <person name="Lopez P.J."/>
            <person name="Lucas S."/>
            <person name="Mangogna M."/>
            <person name="McGinnis K."/>
            <person name="Medlin L.K."/>
            <person name="Montsant A."/>
            <person name="Oudot-Le Secq M.P."/>
            <person name="Napoli C."/>
            <person name="Obornik M."/>
            <person name="Parker M.S."/>
            <person name="Petit J.L."/>
            <person name="Porcel B.M."/>
            <person name="Poulsen N."/>
            <person name="Robison M."/>
            <person name="Rychlewski L."/>
            <person name="Rynearson T.A."/>
            <person name="Schmutz J."/>
            <person name="Shapiro H."/>
            <person name="Siaut M."/>
            <person name="Stanley M."/>
            <person name="Sussman M.R."/>
            <person name="Taylor A.R."/>
            <person name="Vardi A."/>
            <person name="von Dassow P."/>
            <person name="Vyverman W."/>
            <person name="Willis A."/>
            <person name="Wyrwicz L.S."/>
            <person name="Rokhsar D.S."/>
            <person name="Weissenbach J."/>
            <person name="Armbrust E.V."/>
            <person name="Green B.R."/>
            <person name="Van de Peer Y."/>
            <person name="Grigoriev I.V."/>
        </authorList>
    </citation>
    <scope>NUCLEOTIDE SEQUENCE [LARGE SCALE GENOMIC DNA]</scope>
    <source>
        <strain evidence="3 4">CCMP1335</strain>
    </source>
</reference>
<dbReference type="InterPro" id="IPR036910">
    <property type="entry name" value="HMG_box_dom_sf"/>
</dbReference>
<dbReference type="AlphaFoldDB" id="B8LCG5"/>
<dbReference type="HOGENOM" id="CLU_948293_0_0_1"/>
<dbReference type="PaxDb" id="35128-Thaps10374"/>
<keyword evidence="4" id="KW-1185">Reference proteome</keyword>
<evidence type="ECO:0000313" key="3">
    <source>
        <dbReference type="EMBL" id="EED86894.1"/>
    </source>
</evidence>
<dbReference type="Proteomes" id="UP000001449">
    <property type="component" value="Chromosome 16"/>
</dbReference>
<dbReference type="PANTHER" id="PTHR48112">
    <property type="entry name" value="HIGH MOBILITY GROUP PROTEIN DSP1"/>
    <property type="match status" value="1"/>
</dbReference>
<dbReference type="PANTHER" id="PTHR48112:SF15">
    <property type="entry name" value="HMG BOX DOMAIN-CONTAINING PROTEIN"/>
    <property type="match status" value="1"/>
</dbReference>
<evidence type="ECO:0008006" key="5">
    <source>
        <dbReference type="Google" id="ProtNLM"/>
    </source>
</evidence>
<gene>
    <name evidence="3" type="ORF">THAPSDRAFT_10374</name>
</gene>
<reference evidence="3 4" key="1">
    <citation type="journal article" date="2004" name="Science">
        <title>The genome of the diatom Thalassiosira pseudonana: ecology, evolution, and metabolism.</title>
        <authorList>
            <person name="Armbrust E.V."/>
            <person name="Berges J.A."/>
            <person name="Bowler C."/>
            <person name="Green B.R."/>
            <person name="Martinez D."/>
            <person name="Putnam N.H."/>
            <person name="Zhou S."/>
            <person name="Allen A.E."/>
            <person name="Apt K.E."/>
            <person name="Bechner M."/>
            <person name="Brzezinski M.A."/>
            <person name="Chaal B.K."/>
            <person name="Chiovitti A."/>
            <person name="Davis A.K."/>
            <person name="Demarest M.S."/>
            <person name="Detter J.C."/>
            <person name="Glavina T."/>
            <person name="Goodstein D."/>
            <person name="Hadi M.Z."/>
            <person name="Hellsten U."/>
            <person name="Hildebrand M."/>
            <person name="Jenkins B.D."/>
            <person name="Jurka J."/>
            <person name="Kapitonov V.V."/>
            <person name="Kroger N."/>
            <person name="Lau W.W."/>
            <person name="Lane T.W."/>
            <person name="Larimer F.W."/>
            <person name="Lippmeier J.C."/>
            <person name="Lucas S."/>
            <person name="Medina M."/>
            <person name="Montsant A."/>
            <person name="Obornik M."/>
            <person name="Parker M.S."/>
            <person name="Palenik B."/>
            <person name="Pazour G.J."/>
            <person name="Richardson P.M."/>
            <person name="Rynearson T.A."/>
            <person name="Saito M.A."/>
            <person name="Schwartz D.C."/>
            <person name="Thamatrakoln K."/>
            <person name="Valentin K."/>
            <person name="Vardi A."/>
            <person name="Wilkerson F.P."/>
            <person name="Rokhsar D.S."/>
        </authorList>
    </citation>
    <scope>NUCLEOTIDE SEQUENCE [LARGE SCALE GENOMIC DNA]</scope>
    <source>
        <strain evidence="3 4">CCMP1335</strain>
    </source>
</reference>
<dbReference type="GO" id="GO:0005634">
    <property type="term" value="C:nucleus"/>
    <property type="evidence" value="ECO:0000318"/>
    <property type="project" value="GO_Central"/>
</dbReference>
<feature type="compositionally biased region" description="Low complexity" evidence="2">
    <location>
        <begin position="260"/>
        <end position="288"/>
    </location>
</feature>
<feature type="region of interest" description="Disordered" evidence="2">
    <location>
        <begin position="1"/>
        <end position="21"/>
    </location>
</feature>
<feature type="compositionally biased region" description="Basic residues" evidence="2">
    <location>
        <begin position="146"/>
        <end position="163"/>
    </location>
</feature>
<dbReference type="Gene3D" id="1.10.30.10">
    <property type="entry name" value="High mobility group box domain"/>
    <property type="match status" value="1"/>
</dbReference>
<dbReference type="InParanoid" id="B8LCG5"/>
<accession>B8LCG5</accession>
<dbReference type="GeneID" id="7442501"/>
<sequence>MPPKRKNSKADEENESFPLKPPRSYTSYQIFFQLERHYILQTHSKVVAELPEHVDQGAADRPEKYRNIILPRDWHVVGVNRKKRQDHVNHGIITFHDLTKTISHNWNTADLETRMYCKDLAEMELTRYHRDLSAYREMYGEEAVRAQRKKPTKKPKKKQKSKSSKANLHQDEYLDIKPSSVAPPQLELSSSDAHGGNHNATNYSDESSDGSNNQGERAHRESDLSVPSSSSSDDSNVLTGMEEAKAFVDAINEGGDSDASQLSSRLTSSTMTMTSSLQRTSSVSSGNKSSKKDT</sequence>
<keyword evidence="1" id="KW-0238">DNA-binding</keyword>
<name>B8LCG5_THAPS</name>
<dbReference type="KEGG" id="tps:THAPSDRAFT_10374"/>
<dbReference type="RefSeq" id="XP_002296693.1">
    <property type="nucleotide sequence ID" value="XM_002296657.1"/>
</dbReference>
<dbReference type="InterPro" id="IPR050342">
    <property type="entry name" value="HMGB"/>
</dbReference>
<organism evidence="3 4">
    <name type="scientific">Thalassiosira pseudonana</name>
    <name type="common">Marine diatom</name>
    <name type="synonym">Cyclotella nana</name>
    <dbReference type="NCBI Taxonomy" id="35128"/>
    <lineage>
        <taxon>Eukaryota</taxon>
        <taxon>Sar</taxon>
        <taxon>Stramenopiles</taxon>
        <taxon>Ochrophyta</taxon>
        <taxon>Bacillariophyta</taxon>
        <taxon>Coscinodiscophyceae</taxon>
        <taxon>Thalassiosirophycidae</taxon>
        <taxon>Thalassiosirales</taxon>
        <taxon>Thalassiosiraceae</taxon>
        <taxon>Thalassiosira</taxon>
    </lineage>
</organism>
<evidence type="ECO:0000313" key="4">
    <source>
        <dbReference type="Proteomes" id="UP000001449"/>
    </source>
</evidence>
<evidence type="ECO:0000256" key="1">
    <source>
        <dbReference type="ARBA" id="ARBA00023125"/>
    </source>
</evidence>
<dbReference type="EMBL" id="DS999417">
    <property type="protein sequence ID" value="EED86894.1"/>
    <property type="molecule type" value="Genomic_DNA"/>
</dbReference>
<proteinExistence type="predicted"/>
<feature type="region of interest" description="Disordered" evidence="2">
    <location>
        <begin position="142"/>
        <end position="294"/>
    </location>
</feature>
<feature type="compositionally biased region" description="Low complexity" evidence="2">
    <location>
        <begin position="224"/>
        <end position="235"/>
    </location>
</feature>
<evidence type="ECO:0000256" key="2">
    <source>
        <dbReference type="SAM" id="MobiDB-lite"/>
    </source>
</evidence>
<feature type="compositionally biased region" description="Polar residues" evidence="2">
    <location>
        <begin position="187"/>
        <end position="215"/>
    </location>
</feature>
<dbReference type="SUPFAM" id="SSF47095">
    <property type="entry name" value="HMG-box"/>
    <property type="match status" value="1"/>
</dbReference>